<dbReference type="EMBL" id="JAIWYP010000001">
    <property type="protein sequence ID" value="KAH3883176.1"/>
    <property type="molecule type" value="Genomic_DNA"/>
</dbReference>
<feature type="chain" id="PRO_5039017559" evidence="1">
    <location>
        <begin position="20"/>
        <end position="102"/>
    </location>
</feature>
<protein>
    <submittedName>
        <fullName evidence="2">Uncharacterized protein</fullName>
    </submittedName>
</protein>
<keyword evidence="3" id="KW-1185">Reference proteome</keyword>
<evidence type="ECO:0000313" key="2">
    <source>
        <dbReference type="EMBL" id="KAH3883176.1"/>
    </source>
</evidence>
<sequence>MTTVLCLFWVLELDCYDAGLQCMLTDEKQRLYLTDIACLPVGHVQRELAPIVRNILDAGGNKYAETCGEPEPSTYPWPEQQDIRGGGVLPFTYFFSTCTLSH</sequence>
<dbReference type="AlphaFoldDB" id="A0A9D4MVB0"/>
<feature type="signal peptide" evidence="1">
    <location>
        <begin position="1"/>
        <end position="19"/>
    </location>
</feature>
<dbReference type="Proteomes" id="UP000828390">
    <property type="component" value="Unassembled WGS sequence"/>
</dbReference>
<evidence type="ECO:0000256" key="1">
    <source>
        <dbReference type="SAM" id="SignalP"/>
    </source>
</evidence>
<keyword evidence="1" id="KW-0732">Signal</keyword>
<organism evidence="2 3">
    <name type="scientific">Dreissena polymorpha</name>
    <name type="common">Zebra mussel</name>
    <name type="synonym">Mytilus polymorpha</name>
    <dbReference type="NCBI Taxonomy" id="45954"/>
    <lineage>
        <taxon>Eukaryota</taxon>
        <taxon>Metazoa</taxon>
        <taxon>Spiralia</taxon>
        <taxon>Lophotrochozoa</taxon>
        <taxon>Mollusca</taxon>
        <taxon>Bivalvia</taxon>
        <taxon>Autobranchia</taxon>
        <taxon>Heteroconchia</taxon>
        <taxon>Euheterodonta</taxon>
        <taxon>Imparidentia</taxon>
        <taxon>Neoheterodontei</taxon>
        <taxon>Myida</taxon>
        <taxon>Dreissenoidea</taxon>
        <taxon>Dreissenidae</taxon>
        <taxon>Dreissena</taxon>
    </lineage>
</organism>
<accession>A0A9D4MVB0</accession>
<reference evidence="2" key="1">
    <citation type="journal article" date="2019" name="bioRxiv">
        <title>The Genome of the Zebra Mussel, Dreissena polymorpha: A Resource for Invasive Species Research.</title>
        <authorList>
            <person name="McCartney M.A."/>
            <person name="Auch B."/>
            <person name="Kono T."/>
            <person name="Mallez S."/>
            <person name="Zhang Y."/>
            <person name="Obille A."/>
            <person name="Becker A."/>
            <person name="Abrahante J.E."/>
            <person name="Garbe J."/>
            <person name="Badalamenti J.P."/>
            <person name="Herman A."/>
            <person name="Mangelson H."/>
            <person name="Liachko I."/>
            <person name="Sullivan S."/>
            <person name="Sone E.D."/>
            <person name="Koren S."/>
            <person name="Silverstein K.A.T."/>
            <person name="Beckman K.B."/>
            <person name="Gohl D.M."/>
        </authorList>
    </citation>
    <scope>NUCLEOTIDE SEQUENCE</scope>
    <source>
        <strain evidence="2">Duluth1</strain>
        <tissue evidence="2">Whole animal</tissue>
    </source>
</reference>
<gene>
    <name evidence="2" type="ORF">DPMN_007129</name>
</gene>
<proteinExistence type="predicted"/>
<comment type="caution">
    <text evidence="2">The sequence shown here is derived from an EMBL/GenBank/DDBJ whole genome shotgun (WGS) entry which is preliminary data.</text>
</comment>
<reference evidence="2" key="2">
    <citation type="submission" date="2020-11" db="EMBL/GenBank/DDBJ databases">
        <authorList>
            <person name="McCartney M.A."/>
            <person name="Auch B."/>
            <person name="Kono T."/>
            <person name="Mallez S."/>
            <person name="Becker A."/>
            <person name="Gohl D.M."/>
            <person name="Silverstein K.A.T."/>
            <person name="Koren S."/>
            <person name="Bechman K.B."/>
            <person name="Herman A."/>
            <person name="Abrahante J.E."/>
            <person name="Garbe J."/>
        </authorList>
    </citation>
    <scope>NUCLEOTIDE SEQUENCE</scope>
    <source>
        <strain evidence="2">Duluth1</strain>
        <tissue evidence="2">Whole animal</tissue>
    </source>
</reference>
<evidence type="ECO:0000313" key="3">
    <source>
        <dbReference type="Proteomes" id="UP000828390"/>
    </source>
</evidence>
<name>A0A9D4MVB0_DREPO</name>